<dbReference type="EMBL" id="OCYT01000120">
    <property type="protein sequence ID" value="SON85170.1"/>
    <property type="molecule type" value="Genomic_DNA"/>
</dbReference>
<keyword evidence="1" id="KW-0472">Membrane</keyword>
<accession>A0ABY1TVH7</accession>
<gene>
    <name evidence="2" type="ORF">XAP6984_620006</name>
</gene>
<name>A0ABY1TVH7_XANCH</name>
<evidence type="ECO:0000256" key="1">
    <source>
        <dbReference type="SAM" id="Phobius"/>
    </source>
</evidence>
<reference evidence="2 3" key="1">
    <citation type="submission" date="2017-10" db="EMBL/GenBank/DDBJ databases">
        <authorList>
            <person name="Regsiter A."/>
            <person name="William W."/>
        </authorList>
    </citation>
    <scope>NUCLEOTIDE SEQUENCE [LARGE SCALE GENOMIC DNA]</scope>
    <source>
        <strain evidence="2 3">CFBP6984</strain>
    </source>
</reference>
<protein>
    <submittedName>
        <fullName evidence="2">Uncharacterized protein</fullName>
    </submittedName>
</protein>
<evidence type="ECO:0000313" key="3">
    <source>
        <dbReference type="Proteomes" id="UP000234181"/>
    </source>
</evidence>
<comment type="caution">
    <text evidence="2">The sequence shown here is derived from an EMBL/GenBank/DDBJ whole genome shotgun (WGS) entry which is preliminary data.</text>
</comment>
<keyword evidence="3" id="KW-1185">Reference proteome</keyword>
<organism evidence="2 3">
    <name type="scientific">Xanthomonas campestris pv. phaseoli</name>
    <dbReference type="NCBI Taxonomy" id="317013"/>
    <lineage>
        <taxon>Bacteria</taxon>
        <taxon>Pseudomonadati</taxon>
        <taxon>Pseudomonadota</taxon>
        <taxon>Gammaproteobacteria</taxon>
        <taxon>Lysobacterales</taxon>
        <taxon>Lysobacteraceae</taxon>
        <taxon>Xanthomonas</taxon>
    </lineage>
</organism>
<proteinExistence type="predicted"/>
<keyword evidence="1" id="KW-1133">Transmembrane helix</keyword>
<keyword evidence="1" id="KW-0812">Transmembrane</keyword>
<dbReference type="Proteomes" id="UP000234181">
    <property type="component" value="Unassembled WGS sequence"/>
</dbReference>
<evidence type="ECO:0000313" key="2">
    <source>
        <dbReference type="EMBL" id="SON85170.1"/>
    </source>
</evidence>
<sequence>MVALRGPAQPCVWFAVPGLAAGPHPPFGHLLPQAGEGSAVAWLAWVAWLVPVIGYSTLMVWVRV</sequence>
<feature type="transmembrane region" description="Helical" evidence="1">
    <location>
        <begin position="39"/>
        <end position="62"/>
    </location>
</feature>